<organism evidence="1 2">
    <name type="scientific">Strongylus vulgaris</name>
    <name type="common">Blood worm</name>
    <dbReference type="NCBI Taxonomy" id="40348"/>
    <lineage>
        <taxon>Eukaryota</taxon>
        <taxon>Metazoa</taxon>
        <taxon>Ecdysozoa</taxon>
        <taxon>Nematoda</taxon>
        <taxon>Chromadorea</taxon>
        <taxon>Rhabditida</taxon>
        <taxon>Rhabditina</taxon>
        <taxon>Rhabditomorpha</taxon>
        <taxon>Strongyloidea</taxon>
        <taxon>Strongylidae</taxon>
        <taxon>Strongylus</taxon>
    </lineage>
</organism>
<proteinExistence type="predicted"/>
<protein>
    <submittedName>
        <fullName evidence="1">Uncharacterized protein</fullName>
    </submittedName>
</protein>
<dbReference type="AlphaFoldDB" id="A0A3P7LNP8"/>
<dbReference type="EMBL" id="UYYB01127575">
    <property type="protein sequence ID" value="VDM84095.1"/>
    <property type="molecule type" value="Genomic_DNA"/>
</dbReference>
<dbReference type="Proteomes" id="UP000270094">
    <property type="component" value="Unassembled WGS sequence"/>
</dbReference>
<evidence type="ECO:0000313" key="2">
    <source>
        <dbReference type="Proteomes" id="UP000270094"/>
    </source>
</evidence>
<reference evidence="1" key="1">
    <citation type="submission" date="2018-11" db="EMBL/GenBank/DDBJ databases">
        <authorList>
            <consortium name="Pathogen Informatics"/>
        </authorList>
    </citation>
    <scope>NUCLEOTIDE SEQUENCE [LARGE SCALE GENOMIC DNA]</scope>
</reference>
<keyword evidence="2" id="KW-1185">Reference proteome</keyword>
<sequence>MEKGFHNESISFWHKVRKYGFDVTSLQPVKKHEVEVKQEL</sequence>
<name>A0A3P7LNP8_STRVU</name>
<accession>A0A3P7LNP8</accession>
<gene>
    <name evidence="1" type="ORF">SVUK_LOCUS19093</name>
</gene>
<evidence type="ECO:0000313" key="1">
    <source>
        <dbReference type="EMBL" id="VDM84095.1"/>
    </source>
</evidence>